<feature type="transmembrane region" description="Helical" evidence="1">
    <location>
        <begin position="16"/>
        <end position="36"/>
    </location>
</feature>
<feature type="transmembrane region" description="Helical" evidence="1">
    <location>
        <begin position="136"/>
        <end position="154"/>
    </location>
</feature>
<dbReference type="EMBL" id="JAVDTT010000004">
    <property type="protein sequence ID" value="MDR6842821.1"/>
    <property type="molecule type" value="Genomic_DNA"/>
</dbReference>
<feature type="transmembrane region" description="Helical" evidence="1">
    <location>
        <begin position="67"/>
        <end position="88"/>
    </location>
</feature>
<evidence type="ECO:0000313" key="3">
    <source>
        <dbReference type="Proteomes" id="UP001254759"/>
    </source>
</evidence>
<feature type="transmembrane region" description="Helical" evidence="1">
    <location>
        <begin position="100"/>
        <end position="121"/>
    </location>
</feature>
<proteinExistence type="predicted"/>
<reference evidence="2 3" key="1">
    <citation type="submission" date="2023-07" db="EMBL/GenBank/DDBJ databases">
        <title>Sorghum-associated microbial communities from plants grown in Nebraska, USA.</title>
        <authorList>
            <person name="Schachtman D."/>
        </authorList>
    </citation>
    <scope>NUCLEOTIDE SEQUENCE [LARGE SCALE GENOMIC DNA]</scope>
    <source>
        <strain evidence="2 3">BE107</strain>
    </source>
</reference>
<comment type="caution">
    <text evidence="2">The sequence shown here is derived from an EMBL/GenBank/DDBJ whole genome shotgun (WGS) entry which is preliminary data.</text>
</comment>
<sequence>MVAATHSRHPIDWKQAVYGGLLIAVADALFAIAVWFEWTAKGVTQVFQSIAVGVLGKASYEGGTATALLGAGLHAAMAIAFVVICIALSSRFRLLVEKPVVAGLLYGVGLYVVMNFVVMPLSRVGASPSFKHLDTMAMSVVAHMVFGVVCTLFARRARRGG</sequence>
<keyword evidence="1" id="KW-1133">Transmembrane helix</keyword>
<evidence type="ECO:0000313" key="2">
    <source>
        <dbReference type="EMBL" id="MDR6842821.1"/>
    </source>
</evidence>
<accession>A0ABU1RVM0</accession>
<keyword evidence="1" id="KW-0812">Transmembrane</keyword>
<evidence type="ECO:0008006" key="4">
    <source>
        <dbReference type="Google" id="ProtNLM"/>
    </source>
</evidence>
<dbReference type="RefSeq" id="WP_310095395.1">
    <property type="nucleotide sequence ID" value="NZ_JAVDTT010000004.1"/>
</dbReference>
<keyword evidence="1" id="KW-0472">Membrane</keyword>
<organism evidence="2 3">
    <name type="scientific">Pseudoxanthomonas sacheonensis</name>
    <dbReference type="NCBI Taxonomy" id="443615"/>
    <lineage>
        <taxon>Bacteria</taxon>
        <taxon>Pseudomonadati</taxon>
        <taxon>Pseudomonadota</taxon>
        <taxon>Gammaproteobacteria</taxon>
        <taxon>Lysobacterales</taxon>
        <taxon>Lysobacteraceae</taxon>
        <taxon>Pseudoxanthomonas</taxon>
    </lineage>
</organism>
<evidence type="ECO:0000256" key="1">
    <source>
        <dbReference type="SAM" id="Phobius"/>
    </source>
</evidence>
<dbReference type="Proteomes" id="UP001254759">
    <property type="component" value="Unassembled WGS sequence"/>
</dbReference>
<gene>
    <name evidence="2" type="ORF">J2W94_003126</name>
</gene>
<name>A0ABU1RVM0_9GAMM</name>
<protein>
    <recommendedName>
        <fullName evidence="4">DUF1440 domain-containing protein</fullName>
    </recommendedName>
</protein>
<keyword evidence="3" id="KW-1185">Reference proteome</keyword>